<dbReference type="Proteomes" id="UP000045840">
    <property type="component" value="Unassembled WGS sequence"/>
</dbReference>
<accession>A0A0T9QMA6</accession>
<dbReference type="InterPro" id="IPR013783">
    <property type="entry name" value="Ig-like_fold"/>
</dbReference>
<evidence type="ECO:0000313" key="4">
    <source>
        <dbReference type="Proteomes" id="UP000045840"/>
    </source>
</evidence>
<evidence type="ECO:0000313" key="3">
    <source>
        <dbReference type="Proteomes" id="UP000044625"/>
    </source>
</evidence>
<reference evidence="2 3" key="2">
    <citation type="submission" date="2015-03" db="EMBL/GenBank/DDBJ databases">
        <authorList>
            <consortium name="Pathogen Informatics"/>
            <person name="Murphy D."/>
        </authorList>
    </citation>
    <scope>NUCLEOTIDE SEQUENCE [LARGE SCALE GENOMIC DNA]</scope>
    <source>
        <strain evidence="2">Type strain: CIP110230</strain>
        <strain evidence="3">type strain: CIP110230</strain>
    </source>
</reference>
<evidence type="ECO:0000313" key="1">
    <source>
        <dbReference type="EMBL" id="CNI18717.1"/>
    </source>
</evidence>
<dbReference type="AlphaFoldDB" id="A0A0T9QMA6"/>
<reference evidence="1" key="1">
    <citation type="submission" date="2015-03" db="EMBL/GenBank/DDBJ databases">
        <authorList>
            <person name="Murphy D."/>
        </authorList>
    </citation>
    <scope>NUCLEOTIDE SEQUENCE [LARGE SCALE GENOMIC DNA]</scope>
    <source>
        <strain evidence="1">A125KOH2</strain>
    </source>
</reference>
<dbReference type="Proteomes" id="UP000044625">
    <property type="component" value="Unassembled WGS sequence"/>
</dbReference>
<dbReference type="RefSeq" id="WP_156168622.1">
    <property type="nucleotide sequence ID" value="NZ_CAWMMU010000004.1"/>
</dbReference>
<evidence type="ECO:0000313" key="2">
    <source>
        <dbReference type="EMBL" id="CRY64909.1"/>
    </source>
</evidence>
<name>A0A0T9QMA6_9GAMM</name>
<organism evidence="1 4">
    <name type="scientific">Yersinia pekkanenii</name>
    <dbReference type="NCBI Taxonomy" id="1288385"/>
    <lineage>
        <taxon>Bacteria</taxon>
        <taxon>Pseudomonadati</taxon>
        <taxon>Pseudomonadota</taxon>
        <taxon>Gammaproteobacteria</taxon>
        <taxon>Enterobacterales</taxon>
        <taxon>Yersiniaceae</taxon>
        <taxon>Yersinia</taxon>
    </lineage>
</organism>
<proteinExistence type="predicted"/>
<dbReference type="Gene3D" id="2.60.40.10">
    <property type="entry name" value="Immunoglobulins"/>
    <property type="match status" value="1"/>
</dbReference>
<sequence length="205" mass="21395">MFAQLRKMTLNDDAEHGWLDATAVTGGIAVSVRLAADIDIESGDTVALDWSGYDFYGQLIAGTPGSRVHAPVNTADIAAGMKVWIDARSPAPYKAETSHVVTFTEGTVQPSYILSSGSITSPADGTTEARVPFTLMDMRTGLPASGQLLNFNASGSATIIPQNINGQVTVDMFSTVVGSQQLIATLNSVPSVTSGAPVNFTVLMA</sequence>
<dbReference type="EMBL" id="CWJL01000004">
    <property type="protein sequence ID" value="CRY64909.1"/>
    <property type="molecule type" value="Genomic_DNA"/>
</dbReference>
<dbReference type="EMBL" id="CQAZ01000032">
    <property type="protein sequence ID" value="CNI18717.1"/>
    <property type="molecule type" value="Genomic_DNA"/>
</dbReference>
<keyword evidence="3" id="KW-1185">Reference proteome</keyword>
<protein>
    <submittedName>
        <fullName evidence="1">Uncharacterized protein</fullName>
    </submittedName>
</protein>
<reference evidence="4" key="3">
    <citation type="submission" date="2015-03" db="EMBL/GenBank/DDBJ databases">
        <authorList>
            <consortium name="Pathogen Informatics"/>
        </authorList>
    </citation>
    <scope>NUCLEOTIDE SEQUENCE [LARGE SCALE GENOMIC DNA]</scope>
    <source>
        <strain evidence="4">A125KOH2</strain>
    </source>
</reference>
<dbReference type="SUPFAM" id="SSF49373">
    <property type="entry name" value="Invasin/intimin cell-adhesion fragments"/>
    <property type="match status" value="1"/>
</dbReference>
<dbReference type="InterPro" id="IPR008964">
    <property type="entry name" value="Invasin/intimin_cell_adhesion"/>
</dbReference>
<gene>
    <name evidence="1" type="ORF">ERS008529_03326</name>
    <name evidence="2" type="ORF">ERS137968_00994</name>
</gene>